<dbReference type="Proteomes" id="UP001610563">
    <property type="component" value="Unassembled WGS sequence"/>
</dbReference>
<evidence type="ECO:0000259" key="2">
    <source>
        <dbReference type="Pfam" id="PF17111"/>
    </source>
</evidence>
<evidence type="ECO:0000256" key="1">
    <source>
        <dbReference type="SAM" id="Coils"/>
    </source>
</evidence>
<evidence type="ECO:0000313" key="4">
    <source>
        <dbReference type="Proteomes" id="UP001610563"/>
    </source>
</evidence>
<dbReference type="EMBL" id="JBFTWV010000270">
    <property type="protein sequence ID" value="KAL2783105.1"/>
    <property type="molecule type" value="Genomic_DNA"/>
</dbReference>
<name>A0ABR4FIN2_9EURO</name>
<protein>
    <recommendedName>
        <fullName evidence="2">Azaphilone pigments biosynthesis cluster protein L N-terminal domain-containing protein</fullName>
    </recommendedName>
</protein>
<sequence>MGDPLSVASGIIVLSGFALQATKSLFQAIDSIRNSKRSARELRNEVEALCQTLEILTQLATDYEVELSALKLPLFRCGVHPDGQRSSLRDWTRLQYTDEDITNYRNVLGNYKATINIAIGGATFQSVAVTRQVLQDYKDMIQNTTTDLQERLNEIEDKLKSGCLTDKPSADISREELQKMEEERQSTTLCLEICKQVSGYIELY</sequence>
<gene>
    <name evidence="3" type="ORF">BJX66DRAFT_330830</name>
</gene>
<evidence type="ECO:0000313" key="3">
    <source>
        <dbReference type="EMBL" id="KAL2783105.1"/>
    </source>
</evidence>
<keyword evidence="1" id="KW-0175">Coiled coil</keyword>
<feature type="domain" description="Azaphilone pigments biosynthesis cluster protein L N-terminal" evidence="2">
    <location>
        <begin position="3"/>
        <end position="195"/>
    </location>
</feature>
<keyword evidence="4" id="KW-1185">Reference proteome</keyword>
<accession>A0ABR4FIN2</accession>
<feature type="coiled-coil region" evidence="1">
    <location>
        <begin position="32"/>
        <end position="59"/>
    </location>
</feature>
<proteinExistence type="predicted"/>
<dbReference type="Pfam" id="PF17111">
    <property type="entry name" value="PigL_N"/>
    <property type="match status" value="1"/>
</dbReference>
<reference evidence="3 4" key="1">
    <citation type="submission" date="2024-07" db="EMBL/GenBank/DDBJ databases">
        <title>Section-level genome sequencing and comparative genomics of Aspergillus sections Usti and Cavernicolus.</title>
        <authorList>
            <consortium name="Lawrence Berkeley National Laboratory"/>
            <person name="Nybo J.L."/>
            <person name="Vesth T.C."/>
            <person name="Theobald S."/>
            <person name="Frisvad J.C."/>
            <person name="Larsen T.O."/>
            <person name="Kjaerboelling I."/>
            <person name="Rothschild-Mancinelli K."/>
            <person name="Lyhne E.K."/>
            <person name="Kogle M.E."/>
            <person name="Barry K."/>
            <person name="Clum A."/>
            <person name="Na H."/>
            <person name="Ledsgaard L."/>
            <person name="Lin J."/>
            <person name="Lipzen A."/>
            <person name="Kuo A."/>
            <person name="Riley R."/>
            <person name="Mondo S."/>
            <person name="Labutti K."/>
            <person name="Haridas S."/>
            <person name="Pangalinan J."/>
            <person name="Salamov A.A."/>
            <person name="Simmons B.A."/>
            <person name="Magnuson J.K."/>
            <person name="Chen J."/>
            <person name="Drula E."/>
            <person name="Henrissat B."/>
            <person name="Wiebenga A."/>
            <person name="Lubbers R.J."/>
            <person name="Gomes A.C."/>
            <person name="Makela M.R."/>
            <person name="Stajich J."/>
            <person name="Grigoriev I.V."/>
            <person name="Mortensen U.H."/>
            <person name="De Vries R.P."/>
            <person name="Baker S.E."/>
            <person name="Andersen M.R."/>
        </authorList>
    </citation>
    <scope>NUCLEOTIDE SEQUENCE [LARGE SCALE GENOMIC DNA]</scope>
    <source>
        <strain evidence="3 4">CBS 209.92</strain>
    </source>
</reference>
<comment type="caution">
    <text evidence="3">The sequence shown here is derived from an EMBL/GenBank/DDBJ whole genome shotgun (WGS) entry which is preliminary data.</text>
</comment>
<organism evidence="3 4">
    <name type="scientific">Aspergillus keveii</name>
    <dbReference type="NCBI Taxonomy" id="714993"/>
    <lineage>
        <taxon>Eukaryota</taxon>
        <taxon>Fungi</taxon>
        <taxon>Dikarya</taxon>
        <taxon>Ascomycota</taxon>
        <taxon>Pezizomycotina</taxon>
        <taxon>Eurotiomycetes</taxon>
        <taxon>Eurotiomycetidae</taxon>
        <taxon>Eurotiales</taxon>
        <taxon>Aspergillaceae</taxon>
        <taxon>Aspergillus</taxon>
        <taxon>Aspergillus subgen. Nidulantes</taxon>
    </lineage>
</organism>
<dbReference type="InterPro" id="IPR031348">
    <property type="entry name" value="PigL_N"/>
</dbReference>